<accession>T1J9L2</accession>
<evidence type="ECO:0000259" key="7">
    <source>
        <dbReference type="PROSITE" id="PS51805"/>
    </source>
</evidence>
<dbReference type="Pfam" id="PF13771">
    <property type="entry name" value="zf-HC5HC2H"/>
    <property type="match status" value="1"/>
</dbReference>
<dbReference type="Gene3D" id="2.120.10.80">
    <property type="entry name" value="Kelch-type beta propeller"/>
    <property type="match status" value="2"/>
</dbReference>
<dbReference type="SUPFAM" id="SSF117281">
    <property type="entry name" value="Kelch motif"/>
    <property type="match status" value="2"/>
</dbReference>
<protein>
    <recommendedName>
        <fullName evidence="7">PHD-type domain-containing protein</fullName>
    </recommendedName>
</protein>
<name>T1J9L2_STRMM</name>
<keyword evidence="9" id="KW-1185">Reference proteome</keyword>
<dbReference type="Proteomes" id="UP000014500">
    <property type="component" value="Unassembled WGS sequence"/>
</dbReference>
<keyword evidence="1" id="KW-0880">Kelch repeat</keyword>
<evidence type="ECO:0000313" key="8">
    <source>
        <dbReference type="EnsemblMetazoa" id="SMAR010409-PA"/>
    </source>
</evidence>
<dbReference type="STRING" id="126957.T1J9L2"/>
<proteinExistence type="predicted"/>
<dbReference type="Pfam" id="PF24681">
    <property type="entry name" value="Kelch_KLHDC2_KLHL20_DRC7"/>
    <property type="match status" value="2"/>
</dbReference>
<evidence type="ECO:0000256" key="6">
    <source>
        <dbReference type="SAM" id="MobiDB-lite"/>
    </source>
</evidence>
<dbReference type="Gene3D" id="3.30.40.10">
    <property type="entry name" value="Zinc/RING finger domain, C3HC4 (zinc finger)"/>
    <property type="match status" value="2"/>
</dbReference>
<dbReference type="eggNOG" id="KOG1084">
    <property type="taxonomic scope" value="Eukaryota"/>
</dbReference>
<dbReference type="HOGENOM" id="CLU_338128_0_0_1"/>
<feature type="domain" description="PHD-type" evidence="7">
    <location>
        <begin position="388"/>
        <end position="507"/>
    </location>
</feature>
<reference evidence="9" key="1">
    <citation type="submission" date="2011-05" db="EMBL/GenBank/DDBJ databases">
        <authorList>
            <person name="Richards S.R."/>
            <person name="Qu J."/>
            <person name="Jiang H."/>
            <person name="Jhangiani S.N."/>
            <person name="Agravi P."/>
            <person name="Goodspeed R."/>
            <person name="Gross S."/>
            <person name="Mandapat C."/>
            <person name="Jackson L."/>
            <person name="Mathew T."/>
            <person name="Pu L."/>
            <person name="Thornton R."/>
            <person name="Saada N."/>
            <person name="Wilczek-Boney K.B."/>
            <person name="Lee S."/>
            <person name="Kovar C."/>
            <person name="Wu Y."/>
            <person name="Scherer S.E."/>
            <person name="Worley K.C."/>
            <person name="Muzny D.M."/>
            <person name="Gibbs R."/>
        </authorList>
    </citation>
    <scope>NUCLEOTIDE SEQUENCE</scope>
    <source>
        <strain evidence="9">Brora</strain>
    </source>
</reference>
<organism evidence="8 9">
    <name type="scientific">Strigamia maritima</name>
    <name type="common">European centipede</name>
    <name type="synonym">Geophilus maritimus</name>
    <dbReference type="NCBI Taxonomy" id="126957"/>
    <lineage>
        <taxon>Eukaryota</taxon>
        <taxon>Metazoa</taxon>
        <taxon>Ecdysozoa</taxon>
        <taxon>Arthropoda</taxon>
        <taxon>Myriapoda</taxon>
        <taxon>Chilopoda</taxon>
        <taxon>Pleurostigmophora</taxon>
        <taxon>Geophilomorpha</taxon>
        <taxon>Linotaeniidae</taxon>
        <taxon>Strigamia</taxon>
    </lineage>
</organism>
<sequence>METNNVVAINATSPLKRTGHIAVCDGRNILVWGGYREVSGQPDSRYLPSFQVWFYDSLLDVWSFFPTEGKIPPGTSGSAGALIEDNLYILGGYCEDDDWLMPRNTHAVFQLNLRTREWFDVKTKGVQPIACDKMSSWIYEEKIYLFGGFGLNPHQIGSVNSPVRDNFDFANDATDPISVRGWNNQLVVFDPSTSTWLWPKCKGPKPLPRAAHASVRIGNIVYTFGGRHQLSRMNDMHCLDLQTMTWSGSLNMADPIPEGRSWHSLNVLSETKLVLFGGFSQEKKALSDCWIFDTRFLSWHLIQMPGLEPRIWHTSCVSDYGELVVVGGCCSNILGHTETVYANRCLSLVFSPKSLFRFVALLISQHFPASWRVNTTYKASFQETIRGVDKCAFCMTNSVDVLNLGKFERKDEITVHYFCMLLSSGLSQNGKDDEGILGFLLNDIRSEIRRGQKLKCYYCRRNGATIGCSESRCQKKFHLPCAVAQKCLHQFTDAYPLVLRVFWWFGGDASWEMETDAFQDLLYRHNKCDLECVCPNGKEFNEEGSRWEIILCKSCGSQGCHVKCGNVNWIKRDWECKNCLDIQKPLETQPKPKETRTTSVKRQTLLETHFTPKKMKKDNLIRQFKTVESDSDSDIDIMTIDYNNSKQKTLPNTSRSSQPEVVCLSDTDDDTKCKKIIYDDTDDKLIFMYDEKTRVDDKNDVKRFSSNSTKGGDKPMRIFEPFESAAQIEENENGNFPMSTSSDDDDNRSEVHSEVDPGSYLNFGSDDEQNDAKNGNKENNDANRVKNQDRLSWLQKMDINNEEPDTEIWVPETDRRYEFYARTGVNGVRIVILTTELSSDEE</sequence>
<dbReference type="InterPro" id="IPR059102">
    <property type="entry name" value="PHD_PHF7/G2E3-like"/>
</dbReference>
<evidence type="ECO:0000313" key="9">
    <source>
        <dbReference type="Proteomes" id="UP000014500"/>
    </source>
</evidence>
<evidence type="ECO:0000256" key="5">
    <source>
        <dbReference type="ARBA" id="ARBA00022833"/>
    </source>
</evidence>
<evidence type="ECO:0000256" key="2">
    <source>
        <dbReference type="ARBA" id="ARBA00022723"/>
    </source>
</evidence>
<keyword evidence="4" id="KW-0863">Zinc-finger</keyword>
<feature type="region of interest" description="Disordered" evidence="6">
    <location>
        <begin position="731"/>
        <end position="788"/>
    </location>
</feature>
<dbReference type="AlphaFoldDB" id="T1J9L2"/>
<dbReference type="EMBL" id="JH431976">
    <property type="status" value="NOT_ANNOTATED_CDS"/>
    <property type="molecule type" value="Genomic_DNA"/>
</dbReference>
<dbReference type="PANTHER" id="PTHR46228:SF2">
    <property type="entry name" value="KELCH REPEAT PROTEIN (AFU_ORTHOLOGUE AFUA_4G14350)"/>
    <property type="match status" value="1"/>
</dbReference>
<dbReference type="InterPro" id="IPR042013">
    <property type="entry name" value="PHF7/G2E3_ePHD"/>
</dbReference>
<dbReference type="Pfam" id="PF26054">
    <property type="entry name" value="PHD_G2E3"/>
    <property type="match status" value="1"/>
</dbReference>
<keyword evidence="2" id="KW-0479">Metal-binding</keyword>
<dbReference type="GO" id="GO:0008270">
    <property type="term" value="F:zinc ion binding"/>
    <property type="evidence" value="ECO:0007669"/>
    <property type="project" value="UniProtKB-KW"/>
</dbReference>
<dbReference type="InterPro" id="IPR013083">
    <property type="entry name" value="Znf_RING/FYVE/PHD"/>
</dbReference>
<keyword evidence="3" id="KW-0677">Repeat</keyword>
<dbReference type="eggNOG" id="KOG0379">
    <property type="taxonomic scope" value="Eukaryota"/>
</dbReference>
<evidence type="ECO:0000256" key="1">
    <source>
        <dbReference type="ARBA" id="ARBA00022441"/>
    </source>
</evidence>
<feature type="compositionally biased region" description="Basic and acidic residues" evidence="6">
    <location>
        <begin position="770"/>
        <end position="788"/>
    </location>
</feature>
<dbReference type="CDD" id="cd15669">
    <property type="entry name" value="ePHD_PHF7_G2E3_like"/>
    <property type="match status" value="1"/>
</dbReference>
<dbReference type="PROSITE" id="PS51805">
    <property type="entry name" value="EPHD"/>
    <property type="match status" value="1"/>
</dbReference>
<dbReference type="SUPFAM" id="SSF57903">
    <property type="entry name" value="FYVE/PHD zinc finger"/>
    <property type="match status" value="1"/>
</dbReference>
<dbReference type="InterPro" id="IPR011011">
    <property type="entry name" value="Znf_FYVE_PHD"/>
</dbReference>
<dbReference type="PANTHER" id="PTHR46228">
    <property type="entry name" value="KELCH DOMAIN-CONTAINING PROTEIN"/>
    <property type="match status" value="1"/>
</dbReference>
<evidence type="ECO:0000256" key="3">
    <source>
        <dbReference type="ARBA" id="ARBA00022737"/>
    </source>
</evidence>
<keyword evidence="5" id="KW-0862">Zinc</keyword>
<reference evidence="8" key="2">
    <citation type="submission" date="2015-02" db="UniProtKB">
        <authorList>
            <consortium name="EnsemblMetazoa"/>
        </authorList>
    </citation>
    <scope>IDENTIFICATION</scope>
</reference>
<dbReference type="InterPro" id="IPR034732">
    <property type="entry name" value="EPHD"/>
</dbReference>
<dbReference type="EnsemblMetazoa" id="SMAR010409-RA">
    <property type="protein sequence ID" value="SMAR010409-PA"/>
    <property type="gene ID" value="SMAR010409"/>
</dbReference>
<evidence type="ECO:0000256" key="4">
    <source>
        <dbReference type="ARBA" id="ARBA00022771"/>
    </source>
</evidence>
<dbReference type="InterPro" id="IPR015915">
    <property type="entry name" value="Kelch-typ_b-propeller"/>
</dbReference>